<comment type="similarity">
    <text evidence="5">Belongs to the SAT4 family.</text>
</comment>
<organism evidence="9 10">
    <name type="scientific">Bombardia bombarda</name>
    <dbReference type="NCBI Taxonomy" id="252184"/>
    <lineage>
        <taxon>Eukaryota</taxon>
        <taxon>Fungi</taxon>
        <taxon>Dikarya</taxon>
        <taxon>Ascomycota</taxon>
        <taxon>Pezizomycotina</taxon>
        <taxon>Sordariomycetes</taxon>
        <taxon>Sordariomycetidae</taxon>
        <taxon>Sordariales</taxon>
        <taxon>Lasiosphaeriaceae</taxon>
        <taxon>Bombardia</taxon>
    </lineage>
</organism>
<evidence type="ECO:0000256" key="5">
    <source>
        <dbReference type="ARBA" id="ARBA00038359"/>
    </source>
</evidence>
<feature type="transmembrane region" description="Helical" evidence="7">
    <location>
        <begin position="143"/>
        <end position="170"/>
    </location>
</feature>
<protein>
    <submittedName>
        <fullName evidence="9">Integral membrane protein</fullName>
    </submittedName>
</protein>
<evidence type="ECO:0000256" key="4">
    <source>
        <dbReference type="ARBA" id="ARBA00023136"/>
    </source>
</evidence>
<comment type="subcellular location">
    <subcellularLocation>
        <location evidence="1">Membrane</location>
        <topology evidence="1">Multi-pass membrane protein</topology>
    </subcellularLocation>
</comment>
<comment type="caution">
    <text evidence="9">The sequence shown here is derived from an EMBL/GenBank/DDBJ whole genome shotgun (WGS) entry which is preliminary data.</text>
</comment>
<evidence type="ECO:0000256" key="1">
    <source>
        <dbReference type="ARBA" id="ARBA00004141"/>
    </source>
</evidence>
<dbReference type="PANTHER" id="PTHR33048:SF57">
    <property type="entry name" value="INTEGRAL MEMBRANE PROTEIN-RELATED"/>
    <property type="match status" value="1"/>
</dbReference>
<dbReference type="Pfam" id="PF20684">
    <property type="entry name" value="Fung_rhodopsin"/>
    <property type="match status" value="1"/>
</dbReference>
<feature type="transmembrane region" description="Helical" evidence="7">
    <location>
        <begin position="108"/>
        <end position="131"/>
    </location>
</feature>
<accession>A0AA39WLU2</accession>
<feature type="transmembrane region" description="Helical" evidence="7">
    <location>
        <begin position="27"/>
        <end position="48"/>
    </location>
</feature>
<name>A0AA39WLU2_9PEZI</name>
<evidence type="ECO:0000259" key="8">
    <source>
        <dbReference type="Pfam" id="PF20684"/>
    </source>
</evidence>
<dbReference type="GO" id="GO:0016020">
    <property type="term" value="C:membrane"/>
    <property type="evidence" value="ECO:0007669"/>
    <property type="project" value="UniProtKB-SubCell"/>
</dbReference>
<dbReference type="EMBL" id="JAULSR010000005">
    <property type="protein sequence ID" value="KAK0617793.1"/>
    <property type="molecule type" value="Genomic_DNA"/>
</dbReference>
<dbReference type="Proteomes" id="UP001174934">
    <property type="component" value="Unassembled WGS sequence"/>
</dbReference>
<dbReference type="PANTHER" id="PTHR33048">
    <property type="entry name" value="PTH11-LIKE INTEGRAL MEMBRANE PROTEIN (AFU_ORTHOLOGUE AFUA_5G11245)"/>
    <property type="match status" value="1"/>
</dbReference>
<dbReference type="AlphaFoldDB" id="A0AA39WLU2"/>
<reference evidence="9" key="1">
    <citation type="submission" date="2023-06" db="EMBL/GenBank/DDBJ databases">
        <title>Genome-scale phylogeny and comparative genomics of the fungal order Sordariales.</title>
        <authorList>
            <consortium name="Lawrence Berkeley National Laboratory"/>
            <person name="Hensen N."/>
            <person name="Bonometti L."/>
            <person name="Westerberg I."/>
            <person name="Brannstrom I.O."/>
            <person name="Guillou S."/>
            <person name="Cros-Aarteil S."/>
            <person name="Calhoun S."/>
            <person name="Haridas S."/>
            <person name="Kuo A."/>
            <person name="Mondo S."/>
            <person name="Pangilinan J."/>
            <person name="Riley R."/>
            <person name="LaButti K."/>
            <person name="Andreopoulos B."/>
            <person name="Lipzen A."/>
            <person name="Chen C."/>
            <person name="Yanf M."/>
            <person name="Daum C."/>
            <person name="Ng V."/>
            <person name="Clum A."/>
            <person name="Steindorff A."/>
            <person name="Ohm R."/>
            <person name="Martin F."/>
            <person name="Silar P."/>
            <person name="Natvig D."/>
            <person name="Lalanne C."/>
            <person name="Gautier V."/>
            <person name="Ament-velasquez S.L."/>
            <person name="Kruys A."/>
            <person name="Hutchinson M.I."/>
            <person name="Powell A.J."/>
            <person name="Barry K."/>
            <person name="Miller A.N."/>
            <person name="Grigoriev I.V."/>
            <person name="Debuchy R."/>
            <person name="Gladieux P."/>
            <person name="Thoren M.H."/>
            <person name="Johannesson H."/>
        </authorList>
    </citation>
    <scope>NUCLEOTIDE SEQUENCE</scope>
    <source>
        <strain evidence="9">SMH3391-2</strain>
    </source>
</reference>
<feature type="compositionally biased region" description="Polar residues" evidence="6">
    <location>
        <begin position="345"/>
        <end position="359"/>
    </location>
</feature>
<proteinExistence type="inferred from homology"/>
<feature type="region of interest" description="Disordered" evidence="6">
    <location>
        <begin position="301"/>
        <end position="373"/>
    </location>
</feature>
<feature type="transmembrane region" description="Helical" evidence="7">
    <location>
        <begin position="190"/>
        <end position="210"/>
    </location>
</feature>
<feature type="transmembrane region" description="Helical" evidence="7">
    <location>
        <begin position="60"/>
        <end position="88"/>
    </location>
</feature>
<evidence type="ECO:0000313" key="10">
    <source>
        <dbReference type="Proteomes" id="UP001174934"/>
    </source>
</evidence>
<keyword evidence="3 7" id="KW-1133">Transmembrane helix</keyword>
<evidence type="ECO:0000256" key="2">
    <source>
        <dbReference type="ARBA" id="ARBA00022692"/>
    </source>
</evidence>
<evidence type="ECO:0000313" key="9">
    <source>
        <dbReference type="EMBL" id="KAK0617793.1"/>
    </source>
</evidence>
<evidence type="ECO:0000256" key="3">
    <source>
        <dbReference type="ARBA" id="ARBA00022989"/>
    </source>
</evidence>
<sequence>MAAPSTSPPAGDADVIFPIVKQSQVDVIVVAAVFIFLPTLAVVLRVLARRIARRPLDSSDYCIIAACIVANTLQTVAVVGVVQCGVGYHFTDIIAEHGLGPITKFLKILIAVQFLWAISLSLCKISILLLYTKIFSVPFMIKAAYAMVGFIVAWALTTIFLGFFICRPFAFNWDQSIPGGVCGNQVTSYLATGALNLVTDIVVMLMPLSYLWKLQLKTYKKVALMATFSMGIFTVVISGMRLNSLTELDYSDITFNIPHALIFGSLEPSVGVILACIPLLRPLLARSQYSASGTARYHVSAENSISKPGPGNNKKDGFAPLHDDSSQYHLDPLGPGGKQQDEVAATSTSNRSIQGGRTSSELEEGRSHPGHAM</sequence>
<feature type="compositionally biased region" description="Basic and acidic residues" evidence="6">
    <location>
        <begin position="313"/>
        <end position="326"/>
    </location>
</feature>
<feature type="domain" description="Rhodopsin" evidence="8">
    <location>
        <begin position="44"/>
        <end position="286"/>
    </location>
</feature>
<dbReference type="InterPro" id="IPR049326">
    <property type="entry name" value="Rhodopsin_dom_fungi"/>
</dbReference>
<keyword evidence="4 7" id="KW-0472">Membrane</keyword>
<gene>
    <name evidence="9" type="ORF">B0T17DRAFT_310732</name>
</gene>
<evidence type="ECO:0000256" key="7">
    <source>
        <dbReference type="SAM" id="Phobius"/>
    </source>
</evidence>
<keyword evidence="2 7" id="KW-0812">Transmembrane</keyword>
<feature type="transmembrane region" description="Helical" evidence="7">
    <location>
        <begin position="222"/>
        <end position="240"/>
    </location>
</feature>
<evidence type="ECO:0000256" key="6">
    <source>
        <dbReference type="SAM" id="MobiDB-lite"/>
    </source>
</evidence>
<feature type="transmembrane region" description="Helical" evidence="7">
    <location>
        <begin position="260"/>
        <end position="280"/>
    </location>
</feature>
<keyword evidence="10" id="KW-1185">Reference proteome</keyword>
<dbReference type="InterPro" id="IPR052337">
    <property type="entry name" value="SAT4-like"/>
</dbReference>